<gene>
    <name evidence="2" type="ORF">HYY65_13885</name>
</gene>
<feature type="domain" description="Cobalamin-independent methionine synthase MetE C-terminal/archaeal" evidence="1">
    <location>
        <begin position="179"/>
        <end position="352"/>
    </location>
</feature>
<dbReference type="CDD" id="cd03311">
    <property type="entry name" value="CIMS_C_terminal_like"/>
    <property type="match status" value="1"/>
</dbReference>
<dbReference type="PANTHER" id="PTHR43844:SF2">
    <property type="entry name" value="SYNTHASE, VITAMIN-B12 INDEPENDENT, PUTATIVE (AFU_ORTHOLOGUE AFUA_3G12060)-RELATED"/>
    <property type="match status" value="1"/>
</dbReference>
<evidence type="ECO:0000313" key="2">
    <source>
        <dbReference type="EMBL" id="MBI3016116.1"/>
    </source>
</evidence>
<evidence type="ECO:0000313" key="3">
    <source>
        <dbReference type="Proteomes" id="UP000741360"/>
    </source>
</evidence>
<dbReference type="AlphaFoldDB" id="A0A932GRM8"/>
<feature type="domain" description="Cobalamin-independent methionine synthase MetE C-terminal/archaeal" evidence="1">
    <location>
        <begin position="9"/>
        <end position="84"/>
    </location>
</feature>
<proteinExistence type="predicted"/>
<organism evidence="2 3">
    <name type="scientific">Tectimicrobiota bacterium</name>
    <dbReference type="NCBI Taxonomy" id="2528274"/>
    <lineage>
        <taxon>Bacteria</taxon>
        <taxon>Pseudomonadati</taxon>
        <taxon>Nitrospinota/Tectimicrobiota group</taxon>
        <taxon>Candidatus Tectimicrobiota</taxon>
    </lineage>
</organism>
<sequence>MKRSTDRILTTHCGSLPRPKDLLDMMKAKVNGEPYDHDAYTRRVRSAVAEIVRKQVESGMDIVTDGEQGKPGFFTYVSERLSGFEPKPGARLAIFAAEVEAFPEYYQQYFSQAMLGGSIAPVVPLVCTGPVSYRGQEAVRRDIDNLKAALEGVRAEDVFMPAVAPSGVGRNEYYGTEEEYLHALAEAMHTEYQAIVDAGFLVQVDDPFLTDVYSYSRESAAERRKTAEMYAEALNHGLRGIPPEKVRFHTCYGINEGPRVHDAPLRDILDVMLKVNAGAYSFEAANPRHEHEYHVWETVKLPEGKVLIPGVITHASNIVEHPELIAERLTRYAKLVGRDNVIAGSDCGFSSQATYHPEVHPTVVWAKFQAMAEGARLATEQLWR</sequence>
<dbReference type="InterPro" id="IPR038071">
    <property type="entry name" value="UROD/MetE-like_sf"/>
</dbReference>
<protein>
    <submittedName>
        <fullName evidence="2">Cobalamin-independent methionine synthase II family protein</fullName>
    </submittedName>
</protein>
<dbReference type="EMBL" id="JACPSX010000264">
    <property type="protein sequence ID" value="MBI3016116.1"/>
    <property type="molecule type" value="Genomic_DNA"/>
</dbReference>
<reference evidence="2" key="1">
    <citation type="submission" date="2020-07" db="EMBL/GenBank/DDBJ databases">
        <title>Huge and variable diversity of episymbiotic CPR bacteria and DPANN archaea in groundwater ecosystems.</title>
        <authorList>
            <person name="He C.Y."/>
            <person name="Keren R."/>
            <person name="Whittaker M."/>
            <person name="Farag I.F."/>
            <person name="Doudna J."/>
            <person name="Cate J.H.D."/>
            <person name="Banfield J.F."/>
        </authorList>
    </citation>
    <scope>NUCLEOTIDE SEQUENCE</scope>
    <source>
        <strain evidence="2">NC_groundwater_717_Ag_S-0.2um_59_8</strain>
    </source>
</reference>
<dbReference type="GO" id="GO:0003871">
    <property type="term" value="F:5-methyltetrahydropteroyltriglutamate-homocysteine S-methyltransferase activity"/>
    <property type="evidence" value="ECO:0007669"/>
    <property type="project" value="InterPro"/>
</dbReference>
<dbReference type="Gene3D" id="3.20.20.210">
    <property type="match status" value="1"/>
</dbReference>
<accession>A0A932GRM8</accession>
<name>A0A932GRM8_UNCTE</name>
<evidence type="ECO:0000259" key="1">
    <source>
        <dbReference type="Pfam" id="PF01717"/>
    </source>
</evidence>
<dbReference type="InterPro" id="IPR002629">
    <property type="entry name" value="Met_Synth_C/arc"/>
</dbReference>
<dbReference type="PANTHER" id="PTHR43844">
    <property type="entry name" value="METHIONINE SYNTHASE"/>
    <property type="match status" value="1"/>
</dbReference>
<comment type="caution">
    <text evidence="2">The sequence shown here is derived from an EMBL/GenBank/DDBJ whole genome shotgun (WGS) entry which is preliminary data.</text>
</comment>
<dbReference type="Proteomes" id="UP000741360">
    <property type="component" value="Unassembled WGS sequence"/>
</dbReference>
<dbReference type="GO" id="GO:0008270">
    <property type="term" value="F:zinc ion binding"/>
    <property type="evidence" value="ECO:0007669"/>
    <property type="project" value="InterPro"/>
</dbReference>
<dbReference type="Pfam" id="PF01717">
    <property type="entry name" value="Meth_synt_2"/>
    <property type="match status" value="2"/>
</dbReference>
<dbReference type="GO" id="GO:0009086">
    <property type="term" value="P:methionine biosynthetic process"/>
    <property type="evidence" value="ECO:0007669"/>
    <property type="project" value="InterPro"/>
</dbReference>
<dbReference type="SUPFAM" id="SSF51726">
    <property type="entry name" value="UROD/MetE-like"/>
    <property type="match status" value="1"/>
</dbReference>